<evidence type="ECO:0000256" key="1">
    <source>
        <dbReference type="SAM" id="MobiDB-lite"/>
    </source>
</evidence>
<name>A4CIR6_ROBBH</name>
<evidence type="ECO:0008006" key="5">
    <source>
        <dbReference type="Google" id="ProtNLM"/>
    </source>
</evidence>
<feature type="chain" id="PRO_5002667443" description="DUF4270 domain-containing protein" evidence="2">
    <location>
        <begin position="22"/>
        <end position="602"/>
    </location>
</feature>
<dbReference type="AlphaFoldDB" id="A4CIR6"/>
<dbReference type="OrthoDB" id="1466062at2"/>
<gene>
    <name evidence="3" type="ordered locus">RB2501_07980</name>
</gene>
<accession>A4CIR6</accession>
<dbReference type="Proteomes" id="UP000009049">
    <property type="component" value="Chromosome"/>
</dbReference>
<feature type="signal peptide" evidence="2">
    <location>
        <begin position="1"/>
        <end position="21"/>
    </location>
</feature>
<dbReference type="PANTHER" id="PTHR37467">
    <property type="entry name" value="EXPORTED CALCIUM-BINDING GLYCOPROTEIN-RELATED"/>
    <property type="match status" value="1"/>
</dbReference>
<protein>
    <recommendedName>
        <fullName evidence="5">DUF4270 domain-containing protein</fullName>
    </recommendedName>
</protein>
<feature type="region of interest" description="Disordered" evidence="1">
    <location>
        <begin position="134"/>
        <end position="203"/>
    </location>
</feature>
<organism evidence="3 4">
    <name type="scientific">Robiginitalea biformata (strain ATCC BAA-864 / DSM 15991 / KCTC 12146 / HTCC2501)</name>
    <dbReference type="NCBI Taxonomy" id="313596"/>
    <lineage>
        <taxon>Bacteria</taxon>
        <taxon>Pseudomonadati</taxon>
        <taxon>Bacteroidota</taxon>
        <taxon>Flavobacteriia</taxon>
        <taxon>Flavobacteriales</taxon>
        <taxon>Flavobacteriaceae</taxon>
        <taxon>Robiginitalea</taxon>
    </lineage>
</organism>
<reference evidence="3 4" key="1">
    <citation type="journal article" date="2009" name="J. Bacteriol.">
        <title>Complete genome sequence of Robiginitalea biformata HTCC2501.</title>
        <authorList>
            <person name="Oh H.M."/>
            <person name="Giovannoni S.J."/>
            <person name="Lee K."/>
            <person name="Ferriera S."/>
            <person name="Johnson J."/>
            <person name="Cho J.C."/>
        </authorList>
    </citation>
    <scope>NUCLEOTIDE SEQUENCE [LARGE SCALE GENOMIC DNA]</scope>
    <source>
        <strain evidence="4">ATCC BAA-864 / HTCC2501 / KCTC 12146</strain>
    </source>
</reference>
<keyword evidence="2" id="KW-0732">Signal</keyword>
<dbReference type="PROSITE" id="PS51257">
    <property type="entry name" value="PROKAR_LIPOPROTEIN"/>
    <property type="match status" value="1"/>
</dbReference>
<proteinExistence type="predicted"/>
<dbReference type="InterPro" id="IPR025366">
    <property type="entry name" value="DUF4270"/>
</dbReference>
<dbReference type="PANTHER" id="PTHR37467:SF1">
    <property type="entry name" value="EXPORTED CALCIUM-BINDING GLYCOPROTEIN"/>
    <property type="match status" value="1"/>
</dbReference>
<evidence type="ECO:0000313" key="4">
    <source>
        <dbReference type="Proteomes" id="UP000009049"/>
    </source>
</evidence>
<dbReference type="KEGG" id="rbi:RB2501_07980"/>
<dbReference type="TCDB" id="9.B.153.5.1">
    <property type="family name" value="the putative beta-barrel porin/alpha amylase or phenol_meta-deg (bbp/aa) family"/>
</dbReference>
<dbReference type="Gene3D" id="4.10.1080.10">
    <property type="entry name" value="TSP type-3 repeat"/>
    <property type="match status" value="1"/>
</dbReference>
<feature type="compositionally biased region" description="Acidic residues" evidence="1">
    <location>
        <begin position="134"/>
        <end position="157"/>
    </location>
</feature>
<evidence type="ECO:0000313" key="3">
    <source>
        <dbReference type="EMBL" id="EAR16824.1"/>
    </source>
</evidence>
<dbReference type="SUPFAM" id="SSF103647">
    <property type="entry name" value="TSP type-3 repeat"/>
    <property type="match status" value="1"/>
</dbReference>
<keyword evidence="4" id="KW-1185">Reference proteome</keyword>
<dbReference type="InterPro" id="IPR053180">
    <property type="entry name" value="Ca-binding_acidic-repeat"/>
</dbReference>
<dbReference type="HOGENOM" id="CLU_036886_0_0_10"/>
<dbReference type="EMBL" id="CP001712">
    <property type="protein sequence ID" value="EAR16824.1"/>
    <property type="molecule type" value="Genomic_DNA"/>
</dbReference>
<sequence length="602" mass="66112">MKRFAISVLAGVCLVITAASCEEETLTIGEGVIGGEPFGTGTAYYDVFAYNHNITAVPTNRLPIYQLGVFNDPVYGRTESRITAQLNLPNNTGNPTFGIYSQAAEDSDPDIPQENETVTEVRLYLPYFIDGTADSDSDGVIDELDEEPNDSTNDSDGDGISNAQETAAGTDPLNPDTDGDGTPDGADTETVGNTYPNVRELDSIYGNRDQPFTFRVERNTFFLSDLDPDSGFQESRPYFSDQQISPDFVSDLLFEGQLTISNEEILIFNEDDPETEEDESLTLSERLPPGIVVYLDTQFFQENILDKEGGPELLSNINFREFIRGLHLSLTPAGNEELMMLLDLTDARLRISYEYDQADETEPAESTYTLRLLTGGGTQAINGNAINTQLSEAYPAEIADALGAADPASRIYIKGGAGTYAELDLFERDGQENIINQIKQNDWLINSAYLVFHVDRETLDAAGNTYEPPRLYVYNAETNRPLYNRLTENSVAESPSGVFLNYDGFLEEEGGKGIRYRVNITEHINNLIIRDSANARLGVANTPDLRITGTDELMVPAEDGGLKELPVSGTISPLGTVLYGGDSGIGEANRLRLEIHYTEIDP</sequence>
<dbReference type="RefSeq" id="WP_015753580.1">
    <property type="nucleotide sequence ID" value="NC_013222.1"/>
</dbReference>
<dbReference type="STRING" id="313596.RB2501_07980"/>
<dbReference type="InterPro" id="IPR028974">
    <property type="entry name" value="TSP_type-3_rpt"/>
</dbReference>
<evidence type="ECO:0000256" key="2">
    <source>
        <dbReference type="SAM" id="SignalP"/>
    </source>
</evidence>
<dbReference type="Pfam" id="PF14092">
    <property type="entry name" value="DUF4270"/>
    <property type="match status" value="1"/>
</dbReference>
<dbReference type="eggNOG" id="ENOG502Z8IK">
    <property type="taxonomic scope" value="Bacteria"/>
</dbReference>
<dbReference type="GO" id="GO:0005509">
    <property type="term" value="F:calcium ion binding"/>
    <property type="evidence" value="ECO:0007669"/>
    <property type="project" value="InterPro"/>
</dbReference>